<dbReference type="EMBL" id="CVRI01000004">
    <property type="protein sequence ID" value="CRK87546.1"/>
    <property type="molecule type" value="Genomic_DNA"/>
</dbReference>
<name>A0A1J1HJ10_9DIPT</name>
<evidence type="ECO:0000313" key="2">
    <source>
        <dbReference type="Proteomes" id="UP000183832"/>
    </source>
</evidence>
<protein>
    <submittedName>
        <fullName evidence="1">CLUMA_CG001343, isoform A</fullName>
    </submittedName>
</protein>
<organism evidence="1 2">
    <name type="scientific">Clunio marinus</name>
    <dbReference type="NCBI Taxonomy" id="568069"/>
    <lineage>
        <taxon>Eukaryota</taxon>
        <taxon>Metazoa</taxon>
        <taxon>Ecdysozoa</taxon>
        <taxon>Arthropoda</taxon>
        <taxon>Hexapoda</taxon>
        <taxon>Insecta</taxon>
        <taxon>Pterygota</taxon>
        <taxon>Neoptera</taxon>
        <taxon>Endopterygota</taxon>
        <taxon>Diptera</taxon>
        <taxon>Nematocera</taxon>
        <taxon>Chironomoidea</taxon>
        <taxon>Chironomidae</taxon>
        <taxon>Clunio</taxon>
    </lineage>
</organism>
<proteinExistence type="predicted"/>
<gene>
    <name evidence="1" type="ORF">CLUMA_CG001343</name>
</gene>
<accession>A0A1J1HJ10</accession>
<evidence type="ECO:0000313" key="1">
    <source>
        <dbReference type="EMBL" id="CRK87546.1"/>
    </source>
</evidence>
<reference evidence="1 2" key="1">
    <citation type="submission" date="2015-04" db="EMBL/GenBank/DDBJ databases">
        <authorList>
            <person name="Syromyatnikov M.Y."/>
            <person name="Popov V.N."/>
        </authorList>
    </citation>
    <scope>NUCLEOTIDE SEQUENCE [LARGE SCALE GENOMIC DNA]</scope>
</reference>
<sequence length="74" mass="8908">MNKKSLFTFAIEKQNNLLIISRHLVTLPFLPPLRIRLVMEEKEAIKPEEFENSITMTHVSRLEVSRVRRKRRNY</sequence>
<dbReference type="Proteomes" id="UP000183832">
    <property type="component" value="Unassembled WGS sequence"/>
</dbReference>
<keyword evidence="2" id="KW-1185">Reference proteome</keyword>
<dbReference type="AlphaFoldDB" id="A0A1J1HJ10"/>